<dbReference type="Proteomes" id="UP001610444">
    <property type="component" value="Unassembled WGS sequence"/>
</dbReference>
<accession>A0ABR4JHU7</accession>
<sequence>MNGSSIPLKPTCQKTMVRGQSEEIRNPEHGAWWRFSRIPILDRMKPRQSLKRPSFSPIVSFKFFSSFASSTFVSFVSHTPCQSFCAAILSLPVLSLRSRAFPLRPRRSQQHAQLHHLHGFSGLQRPTFTLTLHTIRDFRVILS</sequence>
<comment type="caution">
    <text evidence="1">The sequence shown here is derived from an EMBL/GenBank/DDBJ whole genome shotgun (WGS) entry which is preliminary data.</text>
</comment>
<dbReference type="EMBL" id="JBFXLR010000073">
    <property type="protein sequence ID" value="KAL2839570.1"/>
    <property type="molecule type" value="Genomic_DNA"/>
</dbReference>
<gene>
    <name evidence="1" type="ORF">BJX68DRAFT_198165</name>
</gene>
<keyword evidence="2" id="KW-1185">Reference proteome</keyword>
<protein>
    <submittedName>
        <fullName evidence="1">Uncharacterized protein</fullName>
    </submittedName>
</protein>
<dbReference type="GeneID" id="98152684"/>
<organism evidence="1 2">
    <name type="scientific">Aspergillus pseudodeflectus</name>
    <dbReference type="NCBI Taxonomy" id="176178"/>
    <lineage>
        <taxon>Eukaryota</taxon>
        <taxon>Fungi</taxon>
        <taxon>Dikarya</taxon>
        <taxon>Ascomycota</taxon>
        <taxon>Pezizomycotina</taxon>
        <taxon>Eurotiomycetes</taxon>
        <taxon>Eurotiomycetidae</taxon>
        <taxon>Eurotiales</taxon>
        <taxon>Aspergillaceae</taxon>
        <taxon>Aspergillus</taxon>
        <taxon>Aspergillus subgen. Nidulantes</taxon>
    </lineage>
</organism>
<dbReference type="RefSeq" id="XP_070893613.1">
    <property type="nucleotide sequence ID" value="XM_071037520.1"/>
</dbReference>
<proteinExistence type="predicted"/>
<evidence type="ECO:0000313" key="2">
    <source>
        <dbReference type="Proteomes" id="UP001610444"/>
    </source>
</evidence>
<name>A0ABR4JHU7_9EURO</name>
<reference evidence="1 2" key="1">
    <citation type="submission" date="2024-07" db="EMBL/GenBank/DDBJ databases">
        <title>Section-level genome sequencing and comparative genomics of Aspergillus sections Usti and Cavernicolus.</title>
        <authorList>
            <consortium name="Lawrence Berkeley National Laboratory"/>
            <person name="Nybo J.L."/>
            <person name="Vesth T.C."/>
            <person name="Theobald S."/>
            <person name="Frisvad J.C."/>
            <person name="Larsen T.O."/>
            <person name="Kjaerboelling I."/>
            <person name="Rothschild-Mancinelli K."/>
            <person name="Lyhne E.K."/>
            <person name="Kogle M.E."/>
            <person name="Barry K."/>
            <person name="Clum A."/>
            <person name="Na H."/>
            <person name="Ledsgaard L."/>
            <person name="Lin J."/>
            <person name="Lipzen A."/>
            <person name="Kuo A."/>
            <person name="Riley R."/>
            <person name="Mondo S."/>
            <person name="LaButti K."/>
            <person name="Haridas S."/>
            <person name="Pangalinan J."/>
            <person name="Salamov A.A."/>
            <person name="Simmons B.A."/>
            <person name="Magnuson J.K."/>
            <person name="Chen J."/>
            <person name="Drula E."/>
            <person name="Henrissat B."/>
            <person name="Wiebenga A."/>
            <person name="Lubbers R.J."/>
            <person name="Gomes A.C."/>
            <person name="Macurrencykelacurrency M.R."/>
            <person name="Stajich J."/>
            <person name="Grigoriev I.V."/>
            <person name="Mortensen U.H."/>
            <person name="De vries R.P."/>
            <person name="Baker S.E."/>
            <person name="Andersen M.R."/>
        </authorList>
    </citation>
    <scope>NUCLEOTIDE SEQUENCE [LARGE SCALE GENOMIC DNA]</scope>
    <source>
        <strain evidence="1 2">CBS 756.74</strain>
    </source>
</reference>
<evidence type="ECO:0000313" key="1">
    <source>
        <dbReference type="EMBL" id="KAL2839570.1"/>
    </source>
</evidence>